<feature type="compositionally biased region" description="Acidic residues" evidence="1">
    <location>
        <begin position="337"/>
        <end position="354"/>
    </location>
</feature>
<gene>
    <name evidence="2" type="ORF">OFLC_LOCUS13675</name>
</gene>
<feature type="compositionally biased region" description="Basic and acidic residues" evidence="1">
    <location>
        <begin position="180"/>
        <end position="198"/>
    </location>
</feature>
<feature type="compositionally biased region" description="Basic residues" evidence="1">
    <location>
        <begin position="199"/>
        <end position="209"/>
    </location>
</feature>
<protein>
    <submittedName>
        <fullName evidence="4">Glutamic acid-rich protein-like</fullName>
    </submittedName>
</protein>
<reference evidence="2 3" key="2">
    <citation type="submission" date="2018-11" db="EMBL/GenBank/DDBJ databases">
        <authorList>
            <consortium name="Pathogen Informatics"/>
        </authorList>
    </citation>
    <scope>NUCLEOTIDE SEQUENCE [LARGE SCALE GENOMIC DNA]</scope>
</reference>
<dbReference type="Proteomes" id="UP000267606">
    <property type="component" value="Unassembled WGS sequence"/>
</dbReference>
<dbReference type="EMBL" id="UZAJ01040328">
    <property type="protein sequence ID" value="VDP14359.1"/>
    <property type="molecule type" value="Genomic_DNA"/>
</dbReference>
<evidence type="ECO:0000313" key="3">
    <source>
        <dbReference type="Proteomes" id="UP000267606"/>
    </source>
</evidence>
<evidence type="ECO:0000313" key="2">
    <source>
        <dbReference type="EMBL" id="VDP14359.1"/>
    </source>
</evidence>
<feature type="compositionally biased region" description="Basic and acidic residues" evidence="1">
    <location>
        <begin position="251"/>
        <end position="275"/>
    </location>
</feature>
<proteinExistence type="predicted"/>
<feature type="region of interest" description="Disordered" evidence="1">
    <location>
        <begin position="121"/>
        <end position="150"/>
    </location>
</feature>
<organism evidence="4">
    <name type="scientific">Onchocerca flexuosa</name>
    <dbReference type="NCBI Taxonomy" id="387005"/>
    <lineage>
        <taxon>Eukaryota</taxon>
        <taxon>Metazoa</taxon>
        <taxon>Ecdysozoa</taxon>
        <taxon>Nematoda</taxon>
        <taxon>Chromadorea</taxon>
        <taxon>Rhabditida</taxon>
        <taxon>Spirurina</taxon>
        <taxon>Spiruromorpha</taxon>
        <taxon>Filarioidea</taxon>
        <taxon>Onchocercidae</taxon>
        <taxon>Onchocerca</taxon>
    </lineage>
</organism>
<sequence length="418" mass="48570">MSKASLYESSLSSATPKALFFRCFEKDASCVARVGKTIVGADVVEEGLLVAESDGFRSFVRLLLSSTITNISFSLEKSLVHAAGQYSRRQQHNSFVEFDGDENFDFDGDIDDDADEMAIHNRRAEKDTTPSREYISRSKTVEENRKAHQAIQDVPDSSILNCIYVNVVEQADLPSRTKGRHMEEEDKTSRKQNKEKDKPKRAKGHRKRIKVMEDDEEEEERTMAQKVELEKEEEQEETDGRNVQIEDSIEHEEKKSAVVNEGKESEHEYDTEKPKLKSRRKIPSFNMEKSKRECKRKNCLPEYDHHPRMSLLKEVPFSVKNRNKQQSIAGSKSIENDEKEEEITDTDDEWENEGIENKELDDESIRDLAAIKKEKSNDRTIYKRHAITNRDDHKYRNQLDRADYLVEKVSKKDKRELE</sequence>
<feature type="region of interest" description="Disordered" evidence="1">
    <location>
        <begin position="314"/>
        <end position="361"/>
    </location>
</feature>
<evidence type="ECO:0000256" key="1">
    <source>
        <dbReference type="SAM" id="MobiDB-lite"/>
    </source>
</evidence>
<dbReference type="STRING" id="387005.A0A183I1R3"/>
<evidence type="ECO:0000313" key="4">
    <source>
        <dbReference type="WBParaSite" id="OFLC_0001367601-mRNA-1"/>
    </source>
</evidence>
<feature type="compositionally biased region" description="Basic and acidic residues" evidence="1">
    <location>
        <begin position="121"/>
        <end position="146"/>
    </location>
</feature>
<accession>A0A183I1R3</accession>
<keyword evidence="3" id="KW-1185">Reference proteome</keyword>
<name>A0A183I1R3_9BILA</name>
<reference evidence="4" key="1">
    <citation type="submission" date="2016-06" db="UniProtKB">
        <authorList>
            <consortium name="WormBaseParasite"/>
        </authorList>
    </citation>
    <scope>IDENTIFICATION</scope>
</reference>
<dbReference type="AlphaFoldDB" id="A0A183I1R3"/>
<feature type="region of interest" description="Disordered" evidence="1">
    <location>
        <begin position="174"/>
        <end position="302"/>
    </location>
</feature>
<dbReference type="WBParaSite" id="OFLC_0001367601-mRNA-1">
    <property type="protein sequence ID" value="OFLC_0001367601-mRNA-1"/>
    <property type="gene ID" value="OFLC_0001367601"/>
</dbReference>